<keyword evidence="1" id="KW-0805">Transcription regulation</keyword>
<comment type="caution">
    <text evidence="6">The sequence shown here is derived from an EMBL/GenBank/DDBJ whole genome shotgun (WGS) entry which is preliminary data.</text>
</comment>
<proteinExistence type="predicted"/>
<evidence type="ECO:0000256" key="1">
    <source>
        <dbReference type="ARBA" id="ARBA00023015"/>
    </source>
</evidence>
<name>A0A9D1R6Z1_9FIRM</name>
<protein>
    <submittedName>
        <fullName evidence="6">LuxR C-terminal-related transcriptional regulator</fullName>
    </submittedName>
</protein>
<evidence type="ECO:0000313" key="7">
    <source>
        <dbReference type="Proteomes" id="UP000824265"/>
    </source>
</evidence>
<dbReference type="SUPFAM" id="SSF46894">
    <property type="entry name" value="C-terminal effector domain of the bipartite response regulators"/>
    <property type="match status" value="1"/>
</dbReference>
<dbReference type="InterPro" id="IPR036388">
    <property type="entry name" value="WH-like_DNA-bd_sf"/>
</dbReference>
<dbReference type="PANTHER" id="PTHR44688">
    <property type="entry name" value="DNA-BINDING TRANSCRIPTIONAL ACTIVATOR DEVR_DOSR"/>
    <property type="match status" value="1"/>
</dbReference>
<dbReference type="RefSeq" id="WP_318702679.1">
    <property type="nucleotide sequence ID" value="NZ_CALWMU010000041.1"/>
</dbReference>
<keyword evidence="4" id="KW-1133">Transmembrane helix</keyword>
<sequence>MKLLTIAGYLILLFFAALYTDLPNVNPSGTLPRYIEGPAPLFMLMLLLVSLLGTETAGDFLKGLAMGFGFRKPHSKSELQKSLDAMRHGVQTTLLSGGILFLIGVISMLYRLDLPSTIGPVLALGCLSLLYALIFALLLSPLQMRLRQSLTALETVSDEKEQPDRGPEDQKIYFLLRSKGLTDREAEVARLIGQGGTNKELAEELCISEFTVKKHVTHILEKLQLDNREAIASFIEEASSSQEKPNPS</sequence>
<gene>
    <name evidence="6" type="ORF">H9742_11025</name>
</gene>
<dbReference type="GO" id="GO:0006355">
    <property type="term" value="P:regulation of DNA-templated transcription"/>
    <property type="evidence" value="ECO:0007669"/>
    <property type="project" value="InterPro"/>
</dbReference>
<keyword evidence="3" id="KW-0804">Transcription</keyword>
<keyword evidence="4" id="KW-0812">Transmembrane</keyword>
<dbReference type="SMART" id="SM00421">
    <property type="entry name" value="HTH_LUXR"/>
    <property type="match status" value="1"/>
</dbReference>
<dbReference type="GO" id="GO:0003677">
    <property type="term" value="F:DNA binding"/>
    <property type="evidence" value="ECO:0007669"/>
    <property type="project" value="UniProtKB-KW"/>
</dbReference>
<organism evidence="6 7">
    <name type="scientific">Candidatus Acetatifactor stercoripullorum</name>
    <dbReference type="NCBI Taxonomy" id="2838414"/>
    <lineage>
        <taxon>Bacteria</taxon>
        <taxon>Bacillati</taxon>
        <taxon>Bacillota</taxon>
        <taxon>Clostridia</taxon>
        <taxon>Lachnospirales</taxon>
        <taxon>Lachnospiraceae</taxon>
        <taxon>Acetatifactor</taxon>
    </lineage>
</organism>
<dbReference type="InterPro" id="IPR016032">
    <property type="entry name" value="Sig_transdc_resp-reg_C-effctor"/>
</dbReference>
<reference evidence="6" key="1">
    <citation type="journal article" date="2021" name="PeerJ">
        <title>Extensive microbial diversity within the chicken gut microbiome revealed by metagenomics and culture.</title>
        <authorList>
            <person name="Gilroy R."/>
            <person name="Ravi A."/>
            <person name="Getino M."/>
            <person name="Pursley I."/>
            <person name="Horton D.L."/>
            <person name="Alikhan N.F."/>
            <person name="Baker D."/>
            <person name="Gharbi K."/>
            <person name="Hall N."/>
            <person name="Watson M."/>
            <person name="Adriaenssens E.M."/>
            <person name="Foster-Nyarko E."/>
            <person name="Jarju S."/>
            <person name="Secka A."/>
            <person name="Antonio M."/>
            <person name="Oren A."/>
            <person name="Chaudhuri R.R."/>
            <person name="La Ragione R."/>
            <person name="Hildebrand F."/>
            <person name="Pallen M.J."/>
        </authorList>
    </citation>
    <scope>NUCLEOTIDE SEQUENCE</scope>
    <source>
        <strain evidence="6">CHK195-6426</strain>
    </source>
</reference>
<dbReference type="InterPro" id="IPR000792">
    <property type="entry name" value="Tscrpt_reg_LuxR_C"/>
</dbReference>
<dbReference type="PROSITE" id="PS50043">
    <property type="entry name" value="HTH_LUXR_2"/>
    <property type="match status" value="1"/>
</dbReference>
<dbReference type="PANTHER" id="PTHR44688:SF16">
    <property type="entry name" value="DNA-BINDING TRANSCRIPTIONAL ACTIVATOR DEVR_DOSR"/>
    <property type="match status" value="1"/>
</dbReference>
<dbReference type="Pfam" id="PF00196">
    <property type="entry name" value="GerE"/>
    <property type="match status" value="1"/>
</dbReference>
<dbReference type="EMBL" id="DXGH01000061">
    <property type="protein sequence ID" value="HIW82025.1"/>
    <property type="molecule type" value="Genomic_DNA"/>
</dbReference>
<feature type="transmembrane region" description="Helical" evidence="4">
    <location>
        <begin position="118"/>
        <end position="139"/>
    </location>
</feature>
<evidence type="ECO:0000259" key="5">
    <source>
        <dbReference type="PROSITE" id="PS50043"/>
    </source>
</evidence>
<accession>A0A9D1R6Z1</accession>
<reference evidence="6" key="2">
    <citation type="submission" date="2021-04" db="EMBL/GenBank/DDBJ databases">
        <authorList>
            <person name="Gilroy R."/>
        </authorList>
    </citation>
    <scope>NUCLEOTIDE SEQUENCE</scope>
    <source>
        <strain evidence="6">CHK195-6426</strain>
    </source>
</reference>
<dbReference type="Proteomes" id="UP000824265">
    <property type="component" value="Unassembled WGS sequence"/>
</dbReference>
<dbReference type="AlphaFoldDB" id="A0A9D1R6Z1"/>
<evidence type="ECO:0000313" key="6">
    <source>
        <dbReference type="EMBL" id="HIW82025.1"/>
    </source>
</evidence>
<dbReference type="CDD" id="cd06170">
    <property type="entry name" value="LuxR_C_like"/>
    <property type="match status" value="1"/>
</dbReference>
<keyword evidence="2" id="KW-0238">DNA-binding</keyword>
<keyword evidence="4" id="KW-0472">Membrane</keyword>
<dbReference type="PRINTS" id="PR00038">
    <property type="entry name" value="HTHLUXR"/>
</dbReference>
<evidence type="ECO:0000256" key="2">
    <source>
        <dbReference type="ARBA" id="ARBA00023125"/>
    </source>
</evidence>
<feature type="domain" description="HTH luxR-type" evidence="5">
    <location>
        <begin position="177"/>
        <end position="238"/>
    </location>
</feature>
<feature type="transmembrane region" description="Helical" evidence="4">
    <location>
        <begin position="89"/>
        <end position="112"/>
    </location>
</feature>
<evidence type="ECO:0000256" key="3">
    <source>
        <dbReference type="ARBA" id="ARBA00023163"/>
    </source>
</evidence>
<evidence type="ECO:0000256" key="4">
    <source>
        <dbReference type="SAM" id="Phobius"/>
    </source>
</evidence>
<dbReference type="Gene3D" id="1.10.10.10">
    <property type="entry name" value="Winged helix-like DNA-binding domain superfamily/Winged helix DNA-binding domain"/>
    <property type="match status" value="1"/>
</dbReference>